<dbReference type="RefSeq" id="WP_146851949.1">
    <property type="nucleotide sequence ID" value="NZ_BAAAHR010000002.1"/>
</dbReference>
<keyword evidence="1" id="KW-0812">Transmembrane</keyword>
<dbReference type="EMBL" id="BJUV01000001">
    <property type="protein sequence ID" value="GEK81848.1"/>
    <property type="molecule type" value="Genomic_DNA"/>
</dbReference>
<evidence type="ECO:0000313" key="5">
    <source>
        <dbReference type="Proteomes" id="UP000522688"/>
    </source>
</evidence>
<evidence type="ECO:0000313" key="2">
    <source>
        <dbReference type="EMBL" id="GEK81848.1"/>
    </source>
</evidence>
<evidence type="ECO:0000313" key="4">
    <source>
        <dbReference type="Proteomes" id="UP000321154"/>
    </source>
</evidence>
<dbReference type="Proteomes" id="UP000321154">
    <property type="component" value="Unassembled WGS sequence"/>
</dbReference>
<comment type="caution">
    <text evidence="3">The sequence shown here is derived from an EMBL/GenBank/DDBJ whole genome shotgun (WGS) entry which is preliminary data.</text>
</comment>
<dbReference type="Proteomes" id="UP000522688">
    <property type="component" value="Unassembled WGS sequence"/>
</dbReference>
<evidence type="ECO:0000256" key="1">
    <source>
        <dbReference type="SAM" id="Phobius"/>
    </source>
</evidence>
<keyword evidence="1" id="KW-0472">Membrane</keyword>
<gene>
    <name evidence="3" type="ORF">FB463_000659</name>
    <name evidence="2" type="ORF">FFA01_01570</name>
</gene>
<sequence>MNKTAAFIAFIGLAAVGLIGSVVLAIHRPDATATFTSLIVTILGLAVTAVGTFYALGKQGEKIDTIKSQTNGTLSALREDNQSLHQENAALREQVAKGETPPA</sequence>
<keyword evidence="1" id="KW-1133">Transmembrane helix</keyword>
<reference evidence="2 4" key="1">
    <citation type="submission" date="2019-07" db="EMBL/GenBank/DDBJ databases">
        <title>Whole genome shotgun sequence of Frigoribacterium faeni NBRC 103066.</title>
        <authorList>
            <person name="Hosoyama A."/>
            <person name="Uohara A."/>
            <person name="Ohji S."/>
            <person name="Ichikawa N."/>
        </authorList>
    </citation>
    <scope>NUCLEOTIDE SEQUENCE [LARGE SCALE GENOMIC DNA]</scope>
    <source>
        <strain evidence="2 4">NBRC 103066</strain>
    </source>
</reference>
<keyword evidence="4" id="KW-1185">Reference proteome</keyword>
<accession>A0A7W3JGJ0</accession>
<evidence type="ECO:0000313" key="3">
    <source>
        <dbReference type="EMBL" id="MBA8812435.1"/>
    </source>
</evidence>
<name>A0A7W3JGJ0_9MICO</name>
<dbReference type="OrthoDB" id="5082239at2"/>
<organism evidence="3 5">
    <name type="scientific">Frigoribacterium faeni</name>
    <dbReference type="NCBI Taxonomy" id="145483"/>
    <lineage>
        <taxon>Bacteria</taxon>
        <taxon>Bacillati</taxon>
        <taxon>Actinomycetota</taxon>
        <taxon>Actinomycetes</taxon>
        <taxon>Micrococcales</taxon>
        <taxon>Microbacteriaceae</taxon>
        <taxon>Frigoribacterium</taxon>
    </lineage>
</organism>
<proteinExistence type="predicted"/>
<reference evidence="3 5" key="2">
    <citation type="submission" date="2020-07" db="EMBL/GenBank/DDBJ databases">
        <title>Sequencing the genomes of 1000 actinobacteria strains.</title>
        <authorList>
            <person name="Klenk H.-P."/>
        </authorList>
    </citation>
    <scope>NUCLEOTIDE SEQUENCE [LARGE SCALE GENOMIC DNA]</scope>
    <source>
        <strain evidence="3 5">DSM 10309</strain>
    </source>
</reference>
<protein>
    <submittedName>
        <fullName evidence="3">Uncharacterized protein</fullName>
    </submittedName>
</protein>
<dbReference type="EMBL" id="JACGWW010000001">
    <property type="protein sequence ID" value="MBA8812435.1"/>
    <property type="molecule type" value="Genomic_DNA"/>
</dbReference>
<dbReference type="AlphaFoldDB" id="A0A7W3JGJ0"/>
<feature type="transmembrane region" description="Helical" evidence="1">
    <location>
        <begin position="35"/>
        <end position="57"/>
    </location>
</feature>